<evidence type="ECO:0000313" key="1">
    <source>
        <dbReference type="EMBL" id="KAH7910011.1"/>
    </source>
</evidence>
<gene>
    <name evidence="1" type="ORF">BJ138DRAFT_1173396</name>
</gene>
<comment type="caution">
    <text evidence="1">The sequence shown here is derived from an EMBL/GenBank/DDBJ whole genome shotgun (WGS) entry which is preliminary data.</text>
</comment>
<sequence>MGNCVSRKDSDTAASAGVSADTAVPPGLPSQDPTVSFWTVPAAPIADYQSQTTLPSHADIVIIGSGITGTSFARTVLSHGEPVHVVMLEARETCSGATGRNGGHINPPLYHDYTALKRQFGAETAKAIMRFRLSHLGEMRRVAAEEQLVEASQCREVESVDVYYDQGVFDKAKRKLEAYRRDMPVESAPYRVYEAAEAREKFHLSPFVAGCMTSIAGAVHPYRLITGILTRLLIEHPKSFELYTHTPCTSIAEPSASEPFYTLTTPRGRITARHVVHATNGYAASLLPSFTRAIVPVCETMSAQRPGMSVHQTTRSGARSFVFYSRRPGFDYLTQLPGTTGENELMFGAGFDDGVNTGGDGTGLGETNDGVYDVHNAVHVSGALPVYFGERNWGEESVPAGVGDEGEGWRWNRGRVKAMWSGILSLSGDGLPWVGRLPRSVTGRKGVVRGRNWDEKRGEKAPRDVASGEWIAAGYSGEGMVHAWMSAKALAYMVLGEEDGFKAWFPDVFRVTEDRWERCTRTKVDFGCNAITRVASYWRSCRQSCGWSGKLKID</sequence>
<evidence type="ECO:0000313" key="2">
    <source>
        <dbReference type="Proteomes" id="UP000790377"/>
    </source>
</evidence>
<dbReference type="EMBL" id="MU267731">
    <property type="protein sequence ID" value="KAH7910011.1"/>
    <property type="molecule type" value="Genomic_DNA"/>
</dbReference>
<organism evidence="1 2">
    <name type="scientific">Hygrophoropsis aurantiaca</name>
    <dbReference type="NCBI Taxonomy" id="72124"/>
    <lineage>
        <taxon>Eukaryota</taxon>
        <taxon>Fungi</taxon>
        <taxon>Dikarya</taxon>
        <taxon>Basidiomycota</taxon>
        <taxon>Agaricomycotina</taxon>
        <taxon>Agaricomycetes</taxon>
        <taxon>Agaricomycetidae</taxon>
        <taxon>Boletales</taxon>
        <taxon>Coniophorineae</taxon>
        <taxon>Hygrophoropsidaceae</taxon>
        <taxon>Hygrophoropsis</taxon>
    </lineage>
</organism>
<name>A0ACB8A963_9AGAM</name>
<reference evidence="1" key="1">
    <citation type="journal article" date="2021" name="New Phytol.">
        <title>Evolutionary innovations through gain and loss of genes in the ectomycorrhizal Boletales.</title>
        <authorList>
            <person name="Wu G."/>
            <person name="Miyauchi S."/>
            <person name="Morin E."/>
            <person name="Kuo A."/>
            <person name="Drula E."/>
            <person name="Varga T."/>
            <person name="Kohler A."/>
            <person name="Feng B."/>
            <person name="Cao Y."/>
            <person name="Lipzen A."/>
            <person name="Daum C."/>
            <person name="Hundley H."/>
            <person name="Pangilinan J."/>
            <person name="Johnson J."/>
            <person name="Barry K."/>
            <person name="LaButti K."/>
            <person name="Ng V."/>
            <person name="Ahrendt S."/>
            <person name="Min B."/>
            <person name="Choi I.G."/>
            <person name="Park H."/>
            <person name="Plett J.M."/>
            <person name="Magnuson J."/>
            <person name="Spatafora J.W."/>
            <person name="Nagy L.G."/>
            <person name="Henrissat B."/>
            <person name="Grigoriev I.V."/>
            <person name="Yang Z.L."/>
            <person name="Xu J."/>
            <person name="Martin F.M."/>
        </authorList>
    </citation>
    <scope>NUCLEOTIDE SEQUENCE</scope>
    <source>
        <strain evidence="1">ATCC 28755</strain>
    </source>
</reference>
<proteinExistence type="predicted"/>
<protein>
    <submittedName>
        <fullName evidence="1">FAD dependent oxidoreductase-domain-containing protein</fullName>
    </submittedName>
</protein>
<dbReference type="Proteomes" id="UP000790377">
    <property type="component" value="Unassembled WGS sequence"/>
</dbReference>
<keyword evidence="2" id="KW-1185">Reference proteome</keyword>
<accession>A0ACB8A963</accession>